<accession>A0ABR5F027</accession>
<feature type="chain" id="PRO_5045714060" evidence="1">
    <location>
        <begin position="20"/>
        <end position="72"/>
    </location>
</feature>
<protein>
    <submittedName>
        <fullName evidence="2">Uncharacterized protein</fullName>
    </submittedName>
</protein>
<sequence length="72" mass="7563">MRSGTVAVRSSILAVQADAALNLALAHALTSSLWPAAATASRQHDVAAVAGLYPDEIPRPRRVIGESDRLKT</sequence>
<organism evidence="2 3">
    <name type="scientific">Protofrankia coriariae</name>
    <dbReference type="NCBI Taxonomy" id="1562887"/>
    <lineage>
        <taxon>Bacteria</taxon>
        <taxon>Bacillati</taxon>
        <taxon>Actinomycetota</taxon>
        <taxon>Actinomycetes</taxon>
        <taxon>Frankiales</taxon>
        <taxon>Frankiaceae</taxon>
        <taxon>Protofrankia</taxon>
    </lineage>
</organism>
<name>A0ABR5F027_9ACTN</name>
<comment type="caution">
    <text evidence="2">The sequence shown here is derived from an EMBL/GenBank/DDBJ whole genome shotgun (WGS) entry which is preliminary data.</text>
</comment>
<evidence type="ECO:0000313" key="3">
    <source>
        <dbReference type="Proteomes" id="UP000035425"/>
    </source>
</evidence>
<evidence type="ECO:0000256" key="1">
    <source>
        <dbReference type="SAM" id="SignalP"/>
    </source>
</evidence>
<dbReference type="Proteomes" id="UP000035425">
    <property type="component" value="Unassembled WGS sequence"/>
</dbReference>
<proteinExistence type="predicted"/>
<keyword evidence="1" id="KW-0732">Signal</keyword>
<gene>
    <name evidence="2" type="ORF">FrCorBMG51_20625</name>
</gene>
<feature type="signal peptide" evidence="1">
    <location>
        <begin position="1"/>
        <end position="19"/>
    </location>
</feature>
<keyword evidence="3" id="KW-1185">Reference proteome</keyword>
<dbReference type="EMBL" id="JWIO01000045">
    <property type="protein sequence ID" value="KLL10048.1"/>
    <property type="molecule type" value="Genomic_DNA"/>
</dbReference>
<evidence type="ECO:0000313" key="2">
    <source>
        <dbReference type="EMBL" id="KLL10048.1"/>
    </source>
</evidence>
<reference evidence="2 3" key="1">
    <citation type="submission" date="2014-12" db="EMBL/GenBank/DDBJ databases">
        <title>Frankia sp. BMG5.1 draft genome.</title>
        <authorList>
            <person name="Gtari M."/>
            <person name="Ghodhbane-Gtari F."/>
            <person name="Nouioui I."/>
            <person name="Ktari A."/>
            <person name="Hezbri K."/>
            <person name="Mimouni W."/>
            <person name="Sbissi I."/>
            <person name="Ayari A."/>
            <person name="Yamanaka T."/>
            <person name="Normand P."/>
            <person name="Tisa L.S."/>
            <person name="Boudabous A."/>
        </authorList>
    </citation>
    <scope>NUCLEOTIDE SEQUENCE [LARGE SCALE GENOMIC DNA]</scope>
    <source>
        <strain evidence="2 3">BMG5.1</strain>
    </source>
</reference>